<sequence>MATDVVSQLAEATSKLSINDEDDRLIHDLVALSKKSPKLVRSSEYAAPVDPNVKIRSWKMNEFKYYDIPSPFPTLARGLFTREVEQGGRPRYKIVARGYDKFFNIGEVPWTTWESLEAHTKPPYALTLKANGCIIFIAALSPTQLIVTSKHSLGPVAGHQESHSQVGERWLRKHLADAGKTEEQLAAVLCEKNWTAVAELCDDSFEEHVLRISEKNTGLHLHGINECSKHFKTMLPDVVQSFAREWGFIVTPYTELKTIPEVKEFTEQIAKEGKWRGEALEGFVVRTHVSEPPTEGKRGSGASPYAPGSSFFFKVKFDEPYMMYRDWREVTKVLLSKGAQIGNVPKSKLRRPETRAYVNWVIREIKHDPKPFANYTKGRGIIATRERFLQWFESEQGKKEFAHVEQEAEKKQAEDSAKFGKTIIVPVAIPGVGKTTIAVALTHLFGFGHTQSDDVKVKKAAPQFIKNVLELLETHDVVIADKFVEFVLLTAFN</sequence>
<dbReference type="EMBL" id="JANHOG010002780">
    <property type="protein sequence ID" value="KAJ3520036.1"/>
    <property type="molecule type" value="Genomic_DNA"/>
</dbReference>
<evidence type="ECO:0000313" key="2">
    <source>
        <dbReference type="Proteomes" id="UP001148662"/>
    </source>
</evidence>
<gene>
    <name evidence="1" type="ORF">NM688_g9216</name>
</gene>
<name>A0ACC1RK38_9APHY</name>
<protein>
    <submittedName>
        <fullName evidence="1">Uncharacterized protein</fullName>
    </submittedName>
</protein>
<comment type="caution">
    <text evidence="1">The sequence shown here is derived from an EMBL/GenBank/DDBJ whole genome shotgun (WGS) entry which is preliminary data.</text>
</comment>
<organism evidence="1 2">
    <name type="scientific">Phlebia brevispora</name>
    <dbReference type="NCBI Taxonomy" id="194682"/>
    <lineage>
        <taxon>Eukaryota</taxon>
        <taxon>Fungi</taxon>
        <taxon>Dikarya</taxon>
        <taxon>Basidiomycota</taxon>
        <taxon>Agaricomycotina</taxon>
        <taxon>Agaricomycetes</taxon>
        <taxon>Polyporales</taxon>
        <taxon>Meruliaceae</taxon>
        <taxon>Phlebia</taxon>
    </lineage>
</organism>
<dbReference type="Proteomes" id="UP001148662">
    <property type="component" value="Unassembled WGS sequence"/>
</dbReference>
<reference evidence="1" key="1">
    <citation type="submission" date="2022-07" db="EMBL/GenBank/DDBJ databases">
        <title>Genome Sequence of Phlebia brevispora.</title>
        <authorList>
            <person name="Buettner E."/>
        </authorList>
    </citation>
    <scope>NUCLEOTIDE SEQUENCE</scope>
    <source>
        <strain evidence="1">MPL23</strain>
    </source>
</reference>
<keyword evidence="2" id="KW-1185">Reference proteome</keyword>
<proteinExistence type="predicted"/>
<accession>A0ACC1RK38</accession>
<evidence type="ECO:0000313" key="1">
    <source>
        <dbReference type="EMBL" id="KAJ3520036.1"/>
    </source>
</evidence>